<feature type="domain" description="Aldehyde dehydrogenase" evidence="9">
    <location>
        <begin position="7"/>
        <end position="427"/>
    </location>
</feature>
<sequence>MTYKAQVEAMNTFFYTDATKEIKFRKKQLKALKKEIQHREADILTALNQDLGKGKVEGYASEIGIILKSISMFLKEIKTYNKVETVTTPMLQFPAKSFVMREPLGTVLIIGPFNYPFQLVMEPLIGAIAAGNCAVVKPSELTPHTSQVISEIIAAAFPPDYVMTVLGEKEATTDLLQEKFDFIFFTGSTRVGQIVYEAASRHLTPVALELGGKSPTIIDETANIKVAAERITFGKFMNAGQTCVAPDYILIDRKVKDKFIEAMRMTIAEFYGKNPAESADFGRIVNDNHFRRLSGILASAEGRIVSGGRTEAAERYIEPTLIDDVTLDDEVMKEEIFGPLLPIITFDSRDEVFDIIRSYDKPLALYIFSEDSDFVKTVFKRLSFGGGCINDTLMHVSNPYLPFGGVGASGIGAYHGKYSYDLFSHQKAYMTKGTKLETGLMFPPYKGKFKYIRQFYK</sequence>
<dbReference type="FunFam" id="3.40.309.10:FF:000003">
    <property type="entry name" value="Aldehyde dehydrogenase"/>
    <property type="match status" value="1"/>
</dbReference>
<dbReference type="InterPro" id="IPR012394">
    <property type="entry name" value="Aldehyde_DH_NAD(P)"/>
</dbReference>
<evidence type="ECO:0000256" key="5">
    <source>
        <dbReference type="PIRSR" id="PIRSR036492-1"/>
    </source>
</evidence>
<evidence type="ECO:0000256" key="4">
    <source>
        <dbReference type="PIRNR" id="PIRNR036492"/>
    </source>
</evidence>
<dbReference type="EMBL" id="CP073809">
    <property type="protein sequence ID" value="UTH13440.1"/>
    <property type="molecule type" value="Genomic_DNA"/>
</dbReference>
<evidence type="ECO:0000256" key="3">
    <source>
        <dbReference type="ARBA" id="ARBA00023027"/>
    </source>
</evidence>
<evidence type="ECO:0000256" key="8">
    <source>
        <dbReference type="SAM" id="Coils"/>
    </source>
</evidence>
<dbReference type="CDD" id="cd07136">
    <property type="entry name" value="ALDH_YwdH-P39616"/>
    <property type="match status" value="1"/>
</dbReference>
<dbReference type="InterPro" id="IPR016162">
    <property type="entry name" value="Ald_DH_N"/>
</dbReference>
<dbReference type="PIRSF" id="PIRSF036492">
    <property type="entry name" value="ALDH"/>
    <property type="match status" value="1"/>
</dbReference>
<name>A0A9Q9BMW2_9STAP</name>
<dbReference type="FunFam" id="3.40.605.10:FF:000004">
    <property type="entry name" value="Aldehyde dehydrogenase"/>
    <property type="match status" value="1"/>
</dbReference>
<evidence type="ECO:0000256" key="2">
    <source>
        <dbReference type="ARBA" id="ARBA00023002"/>
    </source>
</evidence>
<dbReference type="GO" id="GO:0004029">
    <property type="term" value="F:aldehyde dehydrogenase (NAD+) activity"/>
    <property type="evidence" value="ECO:0007669"/>
    <property type="project" value="TreeGrafter"/>
</dbReference>
<dbReference type="PANTHER" id="PTHR43570:SF16">
    <property type="entry name" value="ALDEHYDE DEHYDROGENASE TYPE III, ISOFORM Q"/>
    <property type="match status" value="1"/>
</dbReference>
<dbReference type="PROSITE" id="PS00687">
    <property type="entry name" value="ALDEHYDE_DEHYDR_GLU"/>
    <property type="match status" value="1"/>
</dbReference>
<keyword evidence="3" id="KW-0520">NAD</keyword>
<dbReference type="PANTHER" id="PTHR43570">
    <property type="entry name" value="ALDEHYDE DEHYDROGENASE"/>
    <property type="match status" value="1"/>
</dbReference>
<dbReference type="KEGG" id="mequ:KFV11_09435"/>
<evidence type="ECO:0000256" key="7">
    <source>
        <dbReference type="RuleBase" id="RU003345"/>
    </source>
</evidence>
<evidence type="ECO:0000256" key="1">
    <source>
        <dbReference type="ARBA" id="ARBA00009986"/>
    </source>
</evidence>
<gene>
    <name evidence="10" type="ORF">KFV11_09435</name>
</gene>
<dbReference type="GO" id="GO:0006081">
    <property type="term" value="P:aldehyde metabolic process"/>
    <property type="evidence" value="ECO:0007669"/>
    <property type="project" value="InterPro"/>
</dbReference>
<feature type="coiled-coil region" evidence="8">
    <location>
        <begin position="15"/>
        <end position="49"/>
    </location>
</feature>
<dbReference type="InterPro" id="IPR016163">
    <property type="entry name" value="Ald_DH_C"/>
</dbReference>
<dbReference type="InterPro" id="IPR016161">
    <property type="entry name" value="Ald_DH/histidinol_DH"/>
</dbReference>
<protein>
    <recommendedName>
        <fullName evidence="4">Aldehyde dehydrogenase</fullName>
    </recommendedName>
</protein>
<dbReference type="InterPro" id="IPR029510">
    <property type="entry name" value="Ald_DH_CS_GLU"/>
</dbReference>
<evidence type="ECO:0000259" key="9">
    <source>
        <dbReference type="Pfam" id="PF00171"/>
    </source>
</evidence>
<proteinExistence type="inferred from homology"/>
<feature type="active site" evidence="5 6">
    <location>
        <position position="209"/>
    </location>
</feature>
<dbReference type="Gene3D" id="3.40.309.10">
    <property type="entry name" value="Aldehyde Dehydrogenase, Chain A, domain 2"/>
    <property type="match status" value="1"/>
</dbReference>
<dbReference type="RefSeq" id="WP_254249799.1">
    <property type="nucleotide sequence ID" value="NZ_CP073809.1"/>
</dbReference>
<keyword evidence="2 4" id="KW-0560">Oxidoreductase</keyword>
<dbReference type="PROSITE" id="PS00070">
    <property type="entry name" value="ALDEHYDE_DEHYDR_CYS"/>
    <property type="match status" value="1"/>
</dbReference>
<dbReference type="InterPro" id="IPR016160">
    <property type="entry name" value="Ald_DH_CS_CYS"/>
</dbReference>
<accession>A0A9Q9BMW2</accession>
<dbReference type="Pfam" id="PF00171">
    <property type="entry name" value="Aldedh"/>
    <property type="match status" value="1"/>
</dbReference>
<dbReference type="GO" id="GO:0005737">
    <property type="term" value="C:cytoplasm"/>
    <property type="evidence" value="ECO:0007669"/>
    <property type="project" value="TreeGrafter"/>
</dbReference>
<dbReference type="Proteomes" id="UP001057381">
    <property type="component" value="Chromosome"/>
</dbReference>
<organism evidence="10 11">
    <name type="scientific">Macrococcus equipercicus</name>
    <dbReference type="NCBI Taxonomy" id="69967"/>
    <lineage>
        <taxon>Bacteria</taxon>
        <taxon>Bacillati</taxon>
        <taxon>Bacillota</taxon>
        <taxon>Bacilli</taxon>
        <taxon>Bacillales</taxon>
        <taxon>Staphylococcaceae</taxon>
        <taxon>Macrococcus</taxon>
    </lineage>
</organism>
<dbReference type="InterPro" id="IPR015590">
    <property type="entry name" value="Aldehyde_DH_dom"/>
</dbReference>
<evidence type="ECO:0000256" key="6">
    <source>
        <dbReference type="PROSITE-ProRule" id="PRU10007"/>
    </source>
</evidence>
<feature type="active site" evidence="5">
    <location>
        <position position="243"/>
    </location>
</feature>
<dbReference type="AlphaFoldDB" id="A0A9Q9BMW2"/>
<comment type="similarity">
    <text evidence="1 4 7">Belongs to the aldehyde dehydrogenase family.</text>
</comment>
<dbReference type="SUPFAM" id="SSF53720">
    <property type="entry name" value="ALDH-like"/>
    <property type="match status" value="1"/>
</dbReference>
<reference evidence="10" key="1">
    <citation type="submission" date="2021-04" db="EMBL/GenBank/DDBJ databases">
        <title>Complete Genome Sequences of Macrococcus spp. from dog and cattle.</title>
        <authorList>
            <person name="Schwendener S."/>
            <person name="Perreten V."/>
        </authorList>
    </citation>
    <scope>NUCLEOTIDE SEQUENCE</scope>
    <source>
        <strain evidence="10">Epi0143-OL</strain>
    </source>
</reference>
<evidence type="ECO:0000313" key="11">
    <source>
        <dbReference type="Proteomes" id="UP001057381"/>
    </source>
</evidence>
<dbReference type="Gene3D" id="3.40.605.10">
    <property type="entry name" value="Aldehyde Dehydrogenase, Chain A, domain 1"/>
    <property type="match status" value="1"/>
</dbReference>
<keyword evidence="8" id="KW-0175">Coiled coil</keyword>
<evidence type="ECO:0000313" key="10">
    <source>
        <dbReference type="EMBL" id="UTH13440.1"/>
    </source>
</evidence>